<protein>
    <submittedName>
        <fullName evidence="7">ABC transporter permease subunit</fullName>
    </submittedName>
</protein>
<feature type="transmembrane region" description="Helical" evidence="5">
    <location>
        <begin position="65"/>
        <end position="85"/>
    </location>
</feature>
<keyword evidence="2 5" id="KW-0812">Transmembrane</keyword>
<dbReference type="AlphaFoldDB" id="A0A7M1UTK7"/>
<reference evidence="7 8" key="1">
    <citation type="submission" date="2020-10" db="EMBL/GenBank/DDBJ databases">
        <title>Complete genome sequence of Thermosphaera aggregans strain 3507.</title>
        <authorList>
            <person name="Zayulina K.S."/>
            <person name="Elcheninov A.G."/>
            <person name="Toshchakov S.V."/>
            <person name="Kublanov I.V."/>
            <person name="Kochetkova T.V."/>
        </authorList>
    </citation>
    <scope>NUCLEOTIDE SEQUENCE [LARGE SCALE GENOMIC DNA]</scope>
    <source>
        <strain evidence="7 8">3507</strain>
    </source>
</reference>
<name>A0A7M1UTK7_9CREN</name>
<dbReference type="Proteomes" id="UP000593766">
    <property type="component" value="Chromosome"/>
</dbReference>
<evidence type="ECO:0000256" key="3">
    <source>
        <dbReference type="ARBA" id="ARBA00022989"/>
    </source>
</evidence>
<keyword evidence="8" id="KW-1185">Reference proteome</keyword>
<evidence type="ECO:0000259" key="6">
    <source>
        <dbReference type="PROSITE" id="PS50928"/>
    </source>
</evidence>
<dbReference type="GO" id="GO:0055085">
    <property type="term" value="P:transmembrane transport"/>
    <property type="evidence" value="ECO:0007669"/>
    <property type="project" value="InterPro"/>
</dbReference>
<dbReference type="Gene3D" id="1.10.3720.10">
    <property type="entry name" value="MetI-like"/>
    <property type="match status" value="1"/>
</dbReference>
<proteinExistence type="inferred from homology"/>
<evidence type="ECO:0000256" key="2">
    <source>
        <dbReference type="ARBA" id="ARBA00022692"/>
    </source>
</evidence>
<dbReference type="Pfam" id="PF00528">
    <property type="entry name" value="BPD_transp_1"/>
    <property type="match status" value="1"/>
</dbReference>
<keyword evidence="3 5" id="KW-1133">Transmembrane helix</keyword>
<dbReference type="OrthoDB" id="31404at2157"/>
<dbReference type="KEGG" id="tcs:IMZ38_00600"/>
<dbReference type="InterPro" id="IPR000515">
    <property type="entry name" value="MetI-like"/>
</dbReference>
<dbReference type="GO" id="GO:0005886">
    <property type="term" value="C:plasma membrane"/>
    <property type="evidence" value="ECO:0007669"/>
    <property type="project" value="UniProtKB-SubCell"/>
</dbReference>
<evidence type="ECO:0000313" key="8">
    <source>
        <dbReference type="Proteomes" id="UP000593766"/>
    </source>
</evidence>
<evidence type="ECO:0000256" key="4">
    <source>
        <dbReference type="ARBA" id="ARBA00023136"/>
    </source>
</evidence>
<dbReference type="SUPFAM" id="SSF161098">
    <property type="entry name" value="MetI-like"/>
    <property type="match status" value="1"/>
</dbReference>
<keyword evidence="4 5" id="KW-0472">Membrane</keyword>
<dbReference type="PROSITE" id="PS50928">
    <property type="entry name" value="ABC_TM1"/>
    <property type="match status" value="1"/>
</dbReference>
<dbReference type="EMBL" id="CP063144">
    <property type="protein sequence ID" value="QOR95057.1"/>
    <property type="molecule type" value="Genomic_DNA"/>
</dbReference>
<accession>A0A7M1UTK7</accession>
<gene>
    <name evidence="7" type="ORF">IMZ38_00600</name>
</gene>
<sequence length="127" mass="13993">MCSFPPILYGVLNSSRTINSEILEAAFTLGANSWSTLARIVAPISLLKITPIVKTEVVMVFKTTLIVEMLVLTSGLGHLLLLYSLTIDVKHLLSTMIALTIPIVVIVESIDVVEKKVSSKWIGEKRW</sequence>
<feature type="transmembrane region" description="Helical" evidence="5">
    <location>
        <begin position="91"/>
        <end position="110"/>
    </location>
</feature>
<dbReference type="InterPro" id="IPR035906">
    <property type="entry name" value="MetI-like_sf"/>
</dbReference>
<organism evidence="7 8">
    <name type="scientific">Thermosphaera chiliense</name>
    <dbReference type="NCBI Taxonomy" id="3402707"/>
    <lineage>
        <taxon>Archaea</taxon>
        <taxon>Thermoproteota</taxon>
        <taxon>Thermoprotei</taxon>
        <taxon>Desulfurococcales</taxon>
        <taxon>Desulfurococcaceae</taxon>
        <taxon>Thermosphaera</taxon>
    </lineage>
</organism>
<comment type="subcellular location">
    <subcellularLocation>
        <location evidence="5">Cell membrane</location>
        <topology evidence="5">Multi-pass membrane protein</topology>
    </subcellularLocation>
    <subcellularLocation>
        <location evidence="1">Membrane</location>
        <topology evidence="1">Multi-pass membrane protein</topology>
    </subcellularLocation>
</comment>
<keyword evidence="5" id="KW-0813">Transport</keyword>
<evidence type="ECO:0000313" key="7">
    <source>
        <dbReference type="EMBL" id="QOR95057.1"/>
    </source>
</evidence>
<feature type="domain" description="ABC transmembrane type-1" evidence="6">
    <location>
        <begin position="1"/>
        <end position="114"/>
    </location>
</feature>
<evidence type="ECO:0000256" key="1">
    <source>
        <dbReference type="ARBA" id="ARBA00004141"/>
    </source>
</evidence>
<evidence type="ECO:0000256" key="5">
    <source>
        <dbReference type="RuleBase" id="RU363032"/>
    </source>
</evidence>
<comment type="similarity">
    <text evidence="5">Belongs to the binding-protein-dependent transport system permease family.</text>
</comment>